<comment type="caution">
    <text evidence="1">The sequence shown here is derived from an EMBL/GenBank/DDBJ whole genome shotgun (WGS) entry which is preliminary data.</text>
</comment>
<dbReference type="AlphaFoldDB" id="A0A9Q0K8F7"/>
<protein>
    <submittedName>
        <fullName evidence="1">Uncharacterized protein</fullName>
    </submittedName>
</protein>
<keyword evidence="2" id="KW-1185">Reference proteome</keyword>
<sequence>MLCNYILVPSCPILKSLYKQQNSPYKSREKQGSYGNMNKLFVTQHDLLRELAIYRSQQQRTRLIMERREDSLPNIWRKEKHQLRNICLVSIQTGGMLSSNWYNVHLPKAEVLILDCIATNYSLPPFMKKMKKLKVLIIVNHGHYYTKLSYSTKVGYLSYLKRVRLEKVVVPSLSEIKKPLKNLQKILLFMCEVPKAFE</sequence>
<reference evidence="1" key="1">
    <citation type="journal article" date="2023" name="Plant J.">
        <title>The genome of the king protea, Protea cynaroides.</title>
        <authorList>
            <person name="Chang J."/>
            <person name="Duong T.A."/>
            <person name="Schoeman C."/>
            <person name="Ma X."/>
            <person name="Roodt D."/>
            <person name="Barker N."/>
            <person name="Li Z."/>
            <person name="Van de Peer Y."/>
            <person name="Mizrachi E."/>
        </authorList>
    </citation>
    <scope>NUCLEOTIDE SEQUENCE</scope>
    <source>
        <tissue evidence="1">Young leaves</tissue>
    </source>
</reference>
<evidence type="ECO:0000313" key="2">
    <source>
        <dbReference type="Proteomes" id="UP001141806"/>
    </source>
</evidence>
<dbReference type="Proteomes" id="UP001141806">
    <property type="component" value="Unassembled WGS sequence"/>
</dbReference>
<name>A0A9Q0K8F7_9MAGN</name>
<dbReference type="EMBL" id="JAMYWD010000007">
    <property type="protein sequence ID" value="KAJ4965813.1"/>
    <property type="molecule type" value="Genomic_DNA"/>
</dbReference>
<gene>
    <name evidence="1" type="ORF">NE237_017662</name>
</gene>
<organism evidence="1 2">
    <name type="scientific">Protea cynaroides</name>
    <dbReference type="NCBI Taxonomy" id="273540"/>
    <lineage>
        <taxon>Eukaryota</taxon>
        <taxon>Viridiplantae</taxon>
        <taxon>Streptophyta</taxon>
        <taxon>Embryophyta</taxon>
        <taxon>Tracheophyta</taxon>
        <taxon>Spermatophyta</taxon>
        <taxon>Magnoliopsida</taxon>
        <taxon>Proteales</taxon>
        <taxon>Proteaceae</taxon>
        <taxon>Protea</taxon>
    </lineage>
</organism>
<evidence type="ECO:0000313" key="1">
    <source>
        <dbReference type="EMBL" id="KAJ4965813.1"/>
    </source>
</evidence>
<accession>A0A9Q0K8F7</accession>
<proteinExistence type="predicted"/>
<dbReference type="OrthoDB" id="2016095at2759"/>